<evidence type="ECO:0000313" key="2">
    <source>
        <dbReference type="Proteomes" id="UP000602076"/>
    </source>
</evidence>
<sequence>MVVIEVDGVKQELISGDVTAGDVLIFKEGKRQKDNAATKTNRITQQLTM</sequence>
<name>A0A927D2T1_9BACI</name>
<gene>
    <name evidence="1" type="ORF">IEO70_19595</name>
</gene>
<evidence type="ECO:0000313" key="1">
    <source>
        <dbReference type="EMBL" id="MBD3110535.1"/>
    </source>
</evidence>
<comment type="caution">
    <text evidence="1">The sequence shown here is derived from an EMBL/GenBank/DDBJ whole genome shotgun (WGS) entry which is preliminary data.</text>
</comment>
<proteinExistence type="predicted"/>
<reference evidence="1" key="1">
    <citation type="submission" date="2020-09" db="EMBL/GenBank/DDBJ databases">
        <title>Bacillus faecalis sp. nov., a moderately halophilic bacterium isolated from cow faeces.</title>
        <authorList>
            <person name="Jiang L."/>
            <person name="Lee J."/>
        </authorList>
    </citation>
    <scope>NUCLEOTIDE SEQUENCE</scope>
    <source>
        <strain evidence="1">AGMB 02131</strain>
    </source>
</reference>
<organism evidence="1 2">
    <name type="scientific">Peribacillus faecalis</name>
    <dbReference type="NCBI Taxonomy" id="2772559"/>
    <lineage>
        <taxon>Bacteria</taxon>
        <taxon>Bacillati</taxon>
        <taxon>Bacillota</taxon>
        <taxon>Bacilli</taxon>
        <taxon>Bacillales</taxon>
        <taxon>Bacillaceae</taxon>
        <taxon>Peribacillus</taxon>
    </lineage>
</organism>
<dbReference type="RefSeq" id="WP_191000068.1">
    <property type="nucleotide sequence ID" value="NZ_JACXSI010000070.1"/>
</dbReference>
<dbReference type="AlphaFoldDB" id="A0A927D2T1"/>
<protein>
    <submittedName>
        <fullName evidence="1">Uncharacterized protein</fullName>
    </submittedName>
</protein>
<dbReference type="EMBL" id="JACXSI010000070">
    <property type="protein sequence ID" value="MBD3110535.1"/>
    <property type="molecule type" value="Genomic_DNA"/>
</dbReference>
<accession>A0A927D2T1</accession>
<keyword evidence="2" id="KW-1185">Reference proteome</keyword>
<dbReference type="Proteomes" id="UP000602076">
    <property type="component" value="Unassembled WGS sequence"/>
</dbReference>